<dbReference type="Proteomes" id="UP001160148">
    <property type="component" value="Unassembled WGS sequence"/>
</dbReference>
<name>A0AAV0WSK8_9HEMI</name>
<accession>A0AAV0WSK8</accession>
<reference evidence="2 3" key="1">
    <citation type="submission" date="2023-01" db="EMBL/GenBank/DDBJ databases">
        <authorList>
            <person name="Whitehead M."/>
        </authorList>
    </citation>
    <scope>NUCLEOTIDE SEQUENCE [LARGE SCALE GENOMIC DNA]</scope>
</reference>
<keyword evidence="3" id="KW-1185">Reference proteome</keyword>
<proteinExistence type="predicted"/>
<dbReference type="InterPro" id="IPR018289">
    <property type="entry name" value="MULE_transposase_dom"/>
</dbReference>
<sequence>MYMDQAFPVAYALMTRKTETAYTSVLDHIKTCVPGISASNIVTDYEVGLSNALTNIFPKVRLQKCWFHLAQALEKNARDFGIRRQVYRTGTDNALHTMLRISKALALLSANRIVEGFEAVANEARLSPNSEVAERYITYFRNKWMERELF</sequence>
<gene>
    <name evidence="2" type="ORF">MEUPH1_LOCUS14126</name>
</gene>
<evidence type="ECO:0000313" key="3">
    <source>
        <dbReference type="Proteomes" id="UP001160148"/>
    </source>
</evidence>
<evidence type="ECO:0000259" key="1">
    <source>
        <dbReference type="Pfam" id="PF10551"/>
    </source>
</evidence>
<dbReference type="Pfam" id="PF10551">
    <property type="entry name" value="MULE"/>
    <property type="match status" value="1"/>
</dbReference>
<feature type="domain" description="MULE transposase" evidence="1">
    <location>
        <begin position="4"/>
        <end position="71"/>
    </location>
</feature>
<evidence type="ECO:0000313" key="2">
    <source>
        <dbReference type="EMBL" id="CAI6358629.1"/>
    </source>
</evidence>
<dbReference type="EMBL" id="CARXXK010000002">
    <property type="protein sequence ID" value="CAI6358629.1"/>
    <property type="molecule type" value="Genomic_DNA"/>
</dbReference>
<comment type="caution">
    <text evidence="2">The sequence shown here is derived from an EMBL/GenBank/DDBJ whole genome shotgun (WGS) entry which is preliminary data.</text>
</comment>
<organism evidence="2 3">
    <name type="scientific">Macrosiphum euphorbiae</name>
    <name type="common">potato aphid</name>
    <dbReference type="NCBI Taxonomy" id="13131"/>
    <lineage>
        <taxon>Eukaryota</taxon>
        <taxon>Metazoa</taxon>
        <taxon>Ecdysozoa</taxon>
        <taxon>Arthropoda</taxon>
        <taxon>Hexapoda</taxon>
        <taxon>Insecta</taxon>
        <taxon>Pterygota</taxon>
        <taxon>Neoptera</taxon>
        <taxon>Paraneoptera</taxon>
        <taxon>Hemiptera</taxon>
        <taxon>Sternorrhyncha</taxon>
        <taxon>Aphidomorpha</taxon>
        <taxon>Aphidoidea</taxon>
        <taxon>Aphididae</taxon>
        <taxon>Macrosiphini</taxon>
        <taxon>Macrosiphum</taxon>
    </lineage>
</organism>
<dbReference type="AlphaFoldDB" id="A0AAV0WSK8"/>
<protein>
    <recommendedName>
        <fullName evidence="1">MULE transposase domain-containing protein</fullName>
    </recommendedName>
</protein>